<dbReference type="EMBL" id="LXQA011134472">
    <property type="protein sequence ID" value="MCI86216.1"/>
    <property type="molecule type" value="Genomic_DNA"/>
</dbReference>
<dbReference type="Proteomes" id="UP000265520">
    <property type="component" value="Unassembled WGS sequence"/>
</dbReference>
<protein>
    <submittedName>
        <fullName evidence="1">Uncharacterized protein</fullName>
    </submittedName>
</protein>
<accession>A0A392VCY3</accession>
<comment type="caution">
    <text evidence="1">The sequence shown here is derived from an EMBL/GenBank/DDBJ whole genome shotgun (WGS) entry which is preliminary data.</text>
</comment>
<dbReference type="AlphaFoldDB" id="A0A392VCY3"/>
<proteinExistence type="predicted"/>
<reference evidence="1 2" key="1">
    <citation type="journal article" date="2018" name="Front. Plant Sci.">
        <title>Red Clover (Trifolium pratense) and Zigzag Clover (T. medium) - A Picture of Genomic Similarities and Differences.</title>
        <authorList>
            <person name="Dluhosova J."/>
            <person name="Istvanek J."/>
            <person name="Nedelnik J."/>
            <person name="Repkova J."/>
        </authorList>
    </citation>
    <scope>NUCLEOTIDE SEQUENCE [LARGE SCALE GENOMIC DNA]</scope>
    <source>
        <strain evidence="2">cv. 10/8</strain>
        <tissue evidence="1">Leaf</tissue>
    </source>
</reference>
<evidence type="ECO:0000313" key="1">
    <source>
        <dbReference type="EMBL" id="MCI86216.1"/>
    </source>
</evidence>
<name>A0A392VCY3_9FABA</name>
<organism evidence="1 2">
    <name type="scientific">Trifolium medium</name>
    <dbReference type="NCBI Taxonomy" id="97028"/>
    <lineage>
        <taxon>Eukaryota</taxon>
        <taxon>Viridiplantae</taxon>
        <taxon>Streptophyta</taxon>
        <taxon>Embryophyta</taxon>
        <taxon>Tracheophyta</taxon>
        <taxon>Spermatophyta</taxon>
        <taxon>Magnoliopsida</taxon>
        <taxon>eudicotyledons</taxon>
        <taxon>Gunneridae</taxon>
        <taxon>Pentapetalae</taxon>
        <taxon>rosids</taxon>
        <taxon>fabids</taxon>
        <taxon>Fabales</taxon>
        <taxon>Fabaceae</taxon>
        <taxon>Papilionoideae</taxon>
        <taxon>50 kb inversion clade</taxon>
        <taxon>NPAAA clade</taxon>
        <taxon>Hologalegina</taxon>
        <taxon>IRL clade</taxon>
        <taxon>Trifolieae</taxon>
        <taxon>Trifolium</taxon>
    </lineage>
</organism>
<feature type="non-terminal residue" evidence="1">
    <location>
        <position position="38"/>
    </location>
</feature>
<sequence length="38" mass="4417">MCCFLALQEINEDPRKKQYPKVDRLVLRQPAQSSSVKP</sequence>
<keyword evidence="2" id="KW-1185">Reference proteome</keyword>
<evidence type="ECO:0000313" key="2">
    <source>
        <dbReference type="Proteomes" id="UP000265520"/>
    </source>
</evidence>